<dbReference type="PROSITE" id="PS50110">
    <property type="entry name" value="RESPONSE_REGULATORY"/>
    <property type="match status" value="1"/>
</dbReference>
<dbReference type="CDD" id="cd17557">
    <property type="entry name" value="REC_Rcp-like"/>
    <property type="match status" value="1"/>
</dbReference>
<name>A0ABV7ZBG7_9DEIO</name>
<keyword evidence="4" id="KW-1185">Reference proteome</keyword>
<sequence>MTRPFHVLLIDDNATDLLLATEAFLELDATVGVDTFASGQHALDHLRATPQDALPDVIILDINMPVLNGFDVLSQLKDDPALQLIPVVMLSTSDYLGDVTRAYSMHASSYLIKSRSFTEFVQQVDAFLVYWRSVILARQADSPQ</sequence>
<proteinExistence type="predicted"/>
<dbReference type="SMART" id="SM00448">
    <property type="entry name" value="REC"/>
    <property type="match status" value="1"/>
</dbReference>
<protein>
    <submittedName>
        <fullName evidence="3">Response regulator</fullName>
    </submittedName>
</protein>
<dbReference type="Gene3D" id="3.40.50.2300">
    <property type="match status" value="1"/>
</dbReference>
<dbReference type="RefSeq" id="WP_322474920.1">
    <property type="nucleotide sequence ID" value="NZ_JBHRZG010000012.1"/>
</dbReference>
<organism evidence="3 4">
    <name type="scientific">Deinococcus rufus</name>
    <dbReference type="NCBI Taxonomy" id="2136097"/>
    <lineage>
        <taxon>Bacteria</taxon>
        <taxon>Thermotogati</taxon>
        <taxon>Deinococcota</taxon>
        <taxon>Deinococci</taxon>
        <taxon>Deinococcales</taxon>
        <taxon>Deinococcaceae</taxon>
        <taxon>Deinococcus</taxon>
    </lineage>
</organism>
<accession>A0ABV7ZBG7</accession>
<evidence type="ECO:0000259" key="2">
    <source>
        <dbReference type="PROSITE" id="PS50110"/>
    </source>
</evidence>
<dbReference type="EMBL" id="JBHRZG010000012">
    <property type="protein sequence ID" value="MFC3833636.1"/>
    <property type="molecule type" value="Genomic_DNA"/>
</dbReference>
<gene>
    <name evidence="3" type="ORF">ACFOSB_12275</name>
</gene>
<reference evidence="4" key="1">
    <citation type="journal article" date="2019" name="Int. J. Syst. Evol. Microbiol.">
        <title>The Global Catalogue of Microorganisms (GCM) 10K type strain sequencing project: providing services to taxonomists for standard genome sequencing and annotation.</title>
        <authorList>
            <consortium name="The Broad Institute Genomics Platform"/>
            <consortium name="The Broad Institute Genome Sequencing Center for Infectious Disease"/>
            <person name="Wu L."/>
            <person name="Ma J."/>
        </authorList>
    </citation>
    <scope>NUCLEOTIDE SEQUENCE [LARGE SCALE GENOMIC DNA]</scope>
    <source>
        <strain evidence="4">CCTCC AB 2017081</strain>
    </source>
</reference>
<evidence type="ECO:0000313" key="3">
    <source>
        <dbReference type="EMBL" id="MFC3833636.1"/>
    </source>
</evidence>
<dbReference type="Pfam" id="PF00072">
    <property type="entry name" value="Response_reg"/>
    <property type="match status" value="1"/>
</dbReference>
<feature type="domain" description="Response regulatory" evidence="2">
    <location>
        <begin position="6"/>
        <end position="128"/>
    </location>
</feature>
<evidence type="ECO:0000256" key="1">
    <source>
        <dbReference type="PROSITE-ProRule" id="PRU00169"/>
    </source>
</evidence>
<dbReference type="SUPFAM" id="SSF52172">
    <property type="entry name" value="CheY-like"/>
    <property type="match status" value="1"/>
</dbReference>
<evidence type="ECO:0000313" key="4">
    <source>
        <dbReference type="Proteomes" id="UP001595803"/>
    </source>
</evidence>
<dbReference type="Proteomes" id="UP001595803">
    <property type="component" value="Unassembled WGS sequence"/>
</dbReference>
<dbReference type="InterPro" id="IPR001789">
    <property type="entry name" value="Sig_transdc_resp-reg_receiver"/>
</dbReference>
<dbReference type="InterPro" id="IPR052893">
    <property type="entry name" value="TCS_response_regulator"/>
</dbReference>
<comment type="caution">
    <text evidence="3">The sequence shown here is derived from an EMBL/GenBank/DDBJ whole genome shotgun (WGS) entry which is preliminary data.</text>
</comment>
<dbReference type="InterPro" id="IPR011006">
    <property type="entry name" value="CheY-like_superfamily"/>
</dbReference>
<feature type="modified residue" description="4-aspartylphosphate" evidence="1">
    <location>
        <position position="61"/>
    </location>
</feature>
<keyword evidence="1" id="KW-0597">Phosphoprotein</keyword>
<dbReference type="PANTHER" id="PTHR44520">
    <property type="entry name" value="RESPONSE REGULATOR RCP1-RELATED"/>
    <property type="match status" value="1"/>
</dbReference>
<dbReference type="PANTHER" id="PTHR44520:SF2">
    <property type="entry name" value="RESPONSE REGULATOR RCP1"/>
    <property type="match status" value="1"/>
</dbReference>